<evidence type="ECO:0000313" key="1">
    <source>
        <dbReference type="EMBL" id="KMT65377.1"/>
    </source>
</evidence>
<accession>A0A0J8GRN4</accession>
<reference evidence="1 2" key="1">
    <citation type="submission" date="2015-04" db="EMBL/GenBank/DDBJ databases">
        <title>Draft Genome Sequence of the Novel Agar-Digesting Marine Bacterium Q1.</title>
        <authorList>
            <person name="Li Y."/>
            <person name="Li D."/>
            <person name="Chen G."/>
            <person name="Du Z."/>
        </authorList>
    </citation>
    <scope>NUCLEOTIDE SEQUENCE [LARGE SCALE GENOMIC DNA]</scope>
    <source>
        <strain evidence="1 2">Q1</strain>
    </source>
</reference>
<dbReference type="EMBL" id="LAZL01000012">
    <property type="protein sequence ID" value="KMT65377.1"/>
    <property type="molecule type" value="Genomic_DNA"/>
</dbReference>
<sequence length="539" mass="61881">MFSELKQALANQTYRPAKVMFNEAAYVPAQCYTKTQDEANNTYNPCYVCHANGKRPNYINGTDLQTEYGFTAEYLQTNRWKNLFRDFSKPIAAQSDQEITQYIRSSNYFNADNQITLAAELAKPNKNWDVNNNGKWDGYTPDVYFNFDAKGFDKTPNGQYTGWRVFAYAPFPGAFLPTNGSTDDVLIRLPEIYRQDKDKKFDLKVYELNLAIVESLLKEENIQIPSTDEALYQVDLNKDGKLNLASQIVYRWAPKQNIYMSYVGLANSLFDQQAIKMAAGLYPEGTEFLHTVRYIDHNDKGQMQMSARIKEVRHSIKTSWNTYAQLQNAALSEIKEKHDFPERLRQFSGNAETGLYTGFGWRYQGFIEDKIGKLRPQTYEETVACMGCHSGISATLDSSFAMPRKYNQDQFKLGWYHWSEKGLKALPEYQYSDGRGEYTTYLKHNPWGDEFRSNAQIFNKFNPVNESAKASLTAQIKQDISILLEPSQERALLLNKAYRAIVQEQSYIWGRQAVLNPAKNIHQFIESGTATGIETAILK</sequence>
<proteinExistence type="predicted"/>
<dbReference type="PATRIC" id="fig|1513271.3.peg.1935"/>
<dbReference type="Proteomes" id="UP000037600">
    <property type="component" value="Unassembled WGS sequence"/>
</dbReference>
<protein>
    <submittedName>
        <fullName evidence="1">Uncharacterized protein</fullName>
    </submittedName>
</protein>
<evidence type="ECO:0000313" key="2">
    <source>
        <dbReference type="Proteomes" id="UP000037600"/>
    </source>
</evidence>
<dbReference type="AlphaFoldDB" id="A0A0J8GRN4"/>
<organism evidence="1 2">
    <name type="scientific">Catenovulum maritimum</name>
    <dbReference type="NCBI Taxonomy" id="1513271"/>
    <lineage>
        <taxon>Bacteria</taxon>
        <taxon>Pseudomonadati</taxon>
        <taxon>Pseudomonadota</taxon>
        <taxon>Gammaproteobacteria</taxon>
        <taxon>Alteromonadales</taxon>
        <taxon>Alteromonadaceae</taxon>
        <taxon>Catenovulum</taxon>
    </lineage>
</organism>
<dbReference type="STRING" id="1513271.XM47_09520"/>
<name>A0A0J8GRN4_9ALTE</name>
<comment type="caution">
    <text evidence="1">The sequence shown here is derived from an EMBL/GenBank/DDBJ whole genome shotgun (WGS) entry which is preliminary data.</text>
</comment>
<keyword evidence="2" id="KW-1185">Reference proteome</keyword>
<gene>
    <name evidence="1" type="ORF">XM47_09520</name>
</gene>